<organism evidence="2 3">
    <name type="scientific">Lentinula aff. detonsa</name>
    <dbReference type="NCBI Taxonomy" id="2804958"/>
    <lineage>
        <taxon>Eukaryota</taxon>
        <taxon>Fungi</taxon>
        <taxon>Dikarya</taxon>
        <taxon>Basidiomycota</taxon>
        <taxon>Agaricomycotina</taxon>
        <taxon>Agaricomycetes</taxon>
        <taxon>Agaricomycetidae</taxon>
        <taxon>Agaricales</taxon>
        <taxon>Marasmiineae</taxon>
        <taxon>Omphalotaceae</taxon>
        <taxon>Lentinula</taxon>
    </lineage>
</organism>
<reference evidence="2" key="1">
    <citation type="submission" date="2022-08" db="EMBL/GenBank/DDBJ databases">
        <authorList>
            <consortium name="DOE Joint Genome Institute"/>
            <person name="Min B."/>
            <person name="Riley R."/>
            <person name="Sierra-Patev S."/>
            <person name="Naranjo-Ortiz M."/>
            <person name="Looney B."/>
            <person name="Konkel Z."/>
            <person name="Slot J.C."/>
            <person name="Sakamoto Y."/>
            <person name="Steenwyk J.L."/>
            <person name="Rokas A."/>
            <person name="Carro J."/>
            <person name="Camarero S."/>
            <person name="Ferreira P."/>
            <person name="Molpeceres G."/>
            <person name="Ruiz-Duenas F.J."/>
            <person name="Serrano A."/>
            <person name="Henrissat B."/>
            <person name="Drula E."/>
            <person name="Hughes K.W."/>
            <person name="Mata J.L."/>
            <person name="Ishikawa N.K."/>
            <person name="Vargas-Isla R."/>
            <person name="Ushijima S."/>
            <person name="Smith C.A."/>
            <person name="Ahrendt S."/>
            <person name="Andreopoulos W."/>
            <person name="He G."/>
            <person name="Labutti K."/>
            <person name="Lipzen A."/>
            <person name="Ng V."/>
            <person name="Sandor L."/>
            <person name="Barry K."/>
            <person name="Martinez A.T."/>
            <person name="Xiao Y."/>
            <person name="Gibbons J.G."/>
            <person name="Terashima K."/>
            <person name="Hibbett D.S."/>
            <person name="Grigoriev I.V."/>
        </authorList>
    </citation>
    <scope>NUCLEOTIDE SEQUENCE</scope>
    <source>
        <strain evidence="2">TFB10291</strain>
    </source>
</reference>
<accession>A0AA38KXQ8</accession>
<dbReference type="AlphaFoldDB" id="A0AA38KXQ8"/>
<dbReference type="Proteomes" id="UP001163798">
    <property type="component" value="Unassembled WGS sequence"/>
</dbReference>
<comment type="caution">
    <text evidence="2">The sequence shown here is derived from an EMBL/GenBank/DDBJ whole genome shotgun (WGS) entry which is preliminary data.</text>
</comment>
<keyword evidence="1" id="KW-1133">Transmembrane helix</keyword>
<keyword evidence="3" id="KW-1185">Reference proteome</keyword>
<protein>
    <submittedName>
        <fullName evidence="2">Uncharacterized protein</fullName>
    </submittedName>
</protein>
<dbReference type="EMBL" id="MU793479">
    <property type="protein sequence ID" value="KAJ3782393.1"/>
    <property type="molecule type" value="Genomic_DNA"/>
</dbReference>
<feature type="transmembrane region" description="Helical" evidence="1">
    <location>
        <begin position="7"/>
        <end position="26"/>
    </location>
</feature>
<proteinExistence type="predicted"/>
<gene>
    <name evidence="2" type="ORF">GGU10DRAFT_378646</name>
</gene>
<evidence type="ECO:0000313" key="3">
    <source>
        <dbReference type="Proteomes" id="UP001163798"/>
    </source>
</evidence>
<keyword evidence="1" id="KW-0812">Transmembrane</keyword>
<keyword evidence="1" id="KW-0472">Membrane</keyword>
<evidence type="ECO:0000313" key="2">
    <source>
        <dbReference type="EMBL" id="KAJ3782393.1"/>
    </source>
</evidence>
<name>A0AA38KXQ8_9AGAR</name>
<sequence length="171" mass="19195">MRYTLPILTAFGTYALFILYFVSTVWNPMARPLFVTRAMTAIPTLSQSETTLHNLVSRSDTVTAKVTYVDNASKLNDEDAKQTKAQVQQLLDLVTAHKVEIDDGNTVPGVRREFVVRFEGWSQQKGVCYGKLDAPRSDMKGLTASLKTESNVLFYKIENGKTVVSDTQYFL</sequence>
<evidence type="ECO:0000256" key="1">
    <source>
        <dbReference type="SAM" id="Phobius"/>
    </source>
</evidence>